<organism evidence="12 13">
    <name type="scientific">Brevibacillus laterosporus LMG 15441</name>
    <dbReference type="NCBI Taxonomy" id="1042163"/>
    <lineage>
        <taxon>Bacteria</taxon>
        <taxon>Bacillati</taxon>
        <taxon>Bacillota</taxon>
        <taxon>Bacilli</taxon>
        <taxon>Bacillales</taxon>
        <taxon>Paenibacillaceae</taxon>
        <taxon>Brevibacillus</taxon>
    </lineage>
</organism>
<evidence type="ECO:0000256" key="9">
    <source>
        <dbReference type="ARBA" id="ARBA00052017"/>
    </source>
</evidence>
<evidence type="ECO:0000256" key="5">
    <source>
        <dbReference type="ARBA" id="ARBA00022801"/>
    </source>
</evidence>
<dbReference type="GO" id="GO:0017111">
    <property type="term" value="F:ribonucleoside triphosphate phosphatase activity"/>
    <property type="evidence" value="ECO:0007669"/>
    <property type="project" value="InterPro"/>
</dbReference>
<feature type="binding site" evidence="10">
    <location>
        <begin position="14"/>
        <end position="19"/>
    </location>
    <ligand>
        <name>substrate</name>
    </ligand>
</feature>
<comment type="similarity">
    <text evidence="1 10 11">Belongs to the HAM1 NTPase family.</text>
</comment>
<evidence type="ECO:0000256" key="10">
    <source>
        <dbReference type="HAMAP-Rule" id="MF_01405"/>
    </source>
</evidence>
<dbReference type="Pfam" id="PF01725">
    <property type="entry name" value="Ham1p_like"/>
    <property type="match status" value="1"/>
</dbReference>
<evidence type="ECO:0000256" key="2">
    <source>
        <dbReference type="ARBA" id="ARBA00011738"/>
    </source>
</evidence>
<dbReference type="NCBIfam" id="NF011397">
    <property type="entry name" value="PRK14822.1"/>
    <property type="match status" value="1"/>
</dbReference>
<comment type="function">
    <text evidence="10">Pyrophosphatase that catalyzes the hydrolysis of nucleoside triphosphates to their monophosphate derivatives, with a high preference for the non-canonical purine nucleotides XTP (xanthosine triphosphate), dITP (deoxyinosine triphosphate) and ITP. Seems to function as a house-cleaning enzyme that removes non-canonical purine nucleotides from the nucleotide pool, thus preventing their incorporation into DNA/RNA and avoiding chromosomal lesions.</text>
</comment>
<feature type="active site" description="Proton acceptor" evidence="10">
    <location>
        <position position="76"/>
    </location>
</feature>
<evidence type="ECO:0000256" key="11">
    <source>
        <dbReference type="RuleBase" id="RU003781"/>
    </source>
</evidence>
<keyword evidence="5 10" id="KW-0378">Hydrolase</keyword>
<protein>
    <recommendedName>
        <fullName evidence="10">dITP/XTP pyrophosphatase</fullName>
        <ecNumber evidence="10">3.6.1.66</ecNumber>
    </recommendedName>
    <alternativeName>
        <fullName evidence="10">Non-canonical purine NTP pyrophosphatase</fullName>
    </alternativeName>
    <alternativeName>
        <fullName evidence="10">Non-standard purine NTP pyrophosphatase</fullName>
    </alternativeName>
    <alternativeName>
        <fullName evidence="10">Nucleoside-triphosphate diphosphatase</fullName>
    </alternativeName>
    <alternativeName>
        <fullName evidence="10">Nucleoside-triphosphate pyrophosphatase</fullName>
        <shortName evidence="10">NTPase</shortName>
    </alternativeName>
</protein>
<evidence type="ECO:0000256" key="8">
    <source>
        <dbReference type="ARBA" id="ARBA00051875"/>
    </source>
</evidence>
<sequence length="202" mass="21906">MSEQTAKKKVVLATRNQGKVREFNKLFEVLNLEAVSVSEFPDAPEVEEDGETFEANALKKAKTISEVLGLPAIGDDSGLEVDALHGAPGVYSARFAGEQATDEENYQKLLTKLADVPMKERTARFRCTLAYVEPGQEPVIATGACEGAIAHAPSGSNGFGYDPVFFVPSQLCTMAELSPEQKNTISHRAMAMKDLLEKLKGR</sequence>
<dbReference type="AlphaFoldDB" id="A0A075R2A6"/>
<evidence type="ECO:0000256" key="7">
    <source>
        <dbReference type="ARBA" id="ARBA00023080"/>
    </source>
</evidence>
<feature type="binding site" evidence="10">
    <location>
        <position position="76"/>
    </location>
    <ligand>
        <name>Mg(2+)</name>
        <dbReference type="ChEBI" id="CHEBI:18420"/>
    </ligand>
</feature>
<dbReference type="GO" id="GO:0005829">
    <property type="term" value="C:cytosol"/>
    <property type="evidence" value="ECO:0007669"/>
    <property type="project" value="TreeGrafter"/>
</dbReference>
<feature type="binding site" evidence="10">
    <location>
        <begin position="187"/>
        <end position="188"/>
    </location>
    <ligand>
        <name>substrate</name>
    </ligand>
</feature>
<evidence type="ECO:0000256" key="1">
    <source>
        <dbReference type="ARBA" id="ARBA00008023"/>
    </source>
</evidence>
<reference evidence="12 13" key="1">
    <citation type="journal article" date="2011" name="J. Bacteriol.">
        <title>Genome sequence of Brevibacillus laterosporus LMG 15441, a pathogen of invertebrates.</title>
        <authorList>
            <person name="Djukic M."/>
            <person name="Poehlein A."/>
            <person name="Thurmer A."/>
            <person name="Daniel R."/>
        </authorList>
    </citation>
    <scope>NUCLEOTIDE SEQUENCE [LARGE SCALE GENOMIC DNA]</scope>
    <source>
        <strain evidence="12 13">LMG 15441</strain>
    </source>
</reference>
<dbReference type="PANTHER" id="PTHR11067:SF9">
    <property type="entry name" value="INOSINE TRIPHOSPHATE PYROPHOSPHATASE"/>
    <property type="match status" value="1"/>
</dbReference>
<evidence type="ECO:0000256" key="6">
    <source>
        <dbReference type="ARBA" id="ARBA00022842"/>
    </source>
</evidence>
<keyword evidence="4 10" id="KW-0547">Nucleotide-binding</keyword>
<evidence type="ECO:0000313" key="12">
    <source>
        <dbReference type="EMBL" id="AIG25551.1"/>
    </source>
</evidence>
<dbReference type="HOGENOM" id="CLU_082080_0_2_9"/>
<name>A0A075R2A6_BRELA</name>
<keyword evidence="13" id="KW-1185">Reference proteome</keyword>
<proteinExistence type="inferred from homology"/>
<dbReference type="InterPro" id="IPR002637">
    <property type="entry name" value="RdgB/HAM1"/>
</dbReference>
<feature type="binding site" evidence="10">
    <location>
        <begin position="159"/>
        <end position="162"/>
    </location>
    <ligand>
        <name>substrate</name>
    </ligand>
</feature>
<dbReference type="PANTHER" id="PTHR11067">
    <property type="entry name" value="INOSINE TRIPHOSPHATE PYROPHOSPHATASE/HAM1 PROTEIN"/>
    <property type="match status" value="1"/>
</dbReference>
<dbReference type="SUPFAM" id="SSF52972">
    <property type="entry name" value="ITPase-like"/>
    <property type="match status" value="1"/>
</dbReference>
<evidence type="ECO:0000256" key="3">
    <source>
        <dbReference type="ARBA" id="ARBA00022723"/>
    </source>
</evidence>
<dbReference type="FunFam" id="3.90.950.10:FF:000001">
    <property type="entry name" value="dITP/XTP pyrophosphatase"/>
    <property type="match status" value="1"/>
</dbReference>
<dbReference type="InterPro" id="IPR029001">
    <property type="entry name" value="ITPase-like_fam"/>
</dbReference>
<dbReference type="CDD" id="cd00515">
    <property type="entry name" value="HAM1"/>
    <property type="match status" value="1"/>
</dbReference>
<feature type="binding site" evidence="10">
    <location>
        <position position="182"/>
    </location>
    <ligand>
        <name>substrate</name>
    </ligand>
</feature>
<dbReference type="Proteomes" id="UP000005850">
    <property type="component" value="Chromosome"/>
</dbReference>
<dbReference type="eggNOG" id="COG0127">
    <property type="taxonomic scope" value="Bacteria"/>
</dbReference>
<dbReference type="STRING" id="1042163.BRLA_c012110"/>
<comment type="catalytic activity">
    <reaction evidence="10">
        <text>ITP + H2O = IMP + diphosphate + H(+)</text>
        <dbReference type="Rhea" id="RHEA:29399"/>
        <dbReference type="ChEBI" id="CHEBI:15377"/>
        <dbReference type="ChEBI" id="CHEBI:15378"/>
        <dbReference type="ChEBI" id="CHEBI:33019"/>
        <dbReference type="ChEBI" id="CHEBI:58053"/>
        <dbReference type="ChEBI" id="CHEBI:61402"/>
        <dbReference type="EC" id="3.6.1.66"/>
    </reaction>
</comment>
<dbReference type="NCBIfam" id="TIGR00042">
    <property type="entry name" value="RdgB/HAM1 family non-canonical purine NTP pyrophosphatase"/>
    <property type="match status" value="1"/>
</dbReference>
<dbReference type="EMBL" id="CP007806">
    <property type="protein sequence ID" value="AIG25551.1"/>
    <property type="molecule type" value="Genomic_DNA"/>
</dbReference>
<dbReference type="KEGG" id="blr:BRLA_c012110"/>
<dbReference type="GO" id="GO:0046872">
    <property type="term" value="F:metal ion binding"/>
    <property type="evidence" value="ECO:0007669"/>
    <property type="project" value="UniProtKB-KW"/>
</dbReference>
<keyword evidence="6 10" id="KW-0460">Magnesium</keyword>
<dbReference type="RefSeq" id="WP_003334897.1">
    <property type="nucleotide sequence ID" value="NZ_CP007806.1"/>
</dbReference>
<dbReference type="GO" id="GO:0009117">
    <property type="term" value="P:nucleotide metabolic process"/>
    <property type="evidence" value="ECO:0007669"/>
    <property type="project" value="UniProtKB-KW"/>
</dbReference>
<accession>A0A075R2A6</accession>
<dbReference type="GO" id="GO:0009146">
    <property type="term" value="P:purine nucleoside triphosphate catabolic process"/>
    <property type="evidence" value="ECO:0007669"/>
    <property type="project" value="UniProtKB-UniRule"/>
</dbReference>
<dbReference type="GO" id="GO:0036220">
    <property type="term" value="F:ITP diphosphatase activity"/>
    <property type="evidence" value="ECO:0007669"/>
    <property type="project" value="UniProtKB-UniRule"/>
</dbReference>
<comment type="subunit">
    <text evidence="2 10">Homodimer.</text>
</comment>
<evidence type="ECO:0000313" key="13">
    <source>
        <dbReference type="Proteomes" id="UP000005850"/>
    </source>
</evidence>
<comment type="catalytic activity">
    <reaction evidence="9 10">
        <text>XTP + H2O = XMP + diphosphate + H(+)</text>
        <dbReference type="Rhea" id="RHEA:28610"/>
        <dbReference type="ChEBI" id="CHEBI:15377"/>
        <dbReference type="ChEBI" id="CHEBI:15378"/>
        <dbReference type="ChEBI" id="CHEBI:33019"/>
        <dbReference type="ChEBI" id="CHEBI:57464"/>
        <dbReference type="ChEBI" id="CHEBI:61314"/>
        <dbReference type="EC" id="3.6.1.66"/>
    </reaction>
</comment>
<dbReference type="GO" id="GO:0000166">
    <property type="term" value="F:nucleotide binding"/>
    <property type="evidence" value="ECO:0007669"/>
    <property type="project" value="UniProtKB-KW"/>
</dbReference>
<feature type="binding site" evidence="10">
    <location>
        <position position="47"/>
    </location>
    <ligand>
        <name>Mg(2+)</name>
        <dbReference type="ChEBI" id="CHEBI:18420"/>
    </ligand>
</feature>
<dbReference type="Gene3D" id="3.90.950.10">
    <property type="match status" value="1"/>
</dbReference>
<comment type="cofactor">
    <cofactor evidence="10">
        <name>Mg(2+)</name>
        <dbReference type="ChEBI" id="CHEBI:18420"/>
    </cofactor>
    <text evidence="10">Binds 1 Mg(2+) ion per subunit.</text>
</comment>
<keyword evidence="3 10" id="KW-0479">Metal-binding</keyword>
<dbReference type="InterPro" id="IPR020922">
    <property type="entry name" value="dITP/XTP_pyrophosphatase"/>
</dbReference>
<comment type="catalytic activity">
    <reaction evidence="8 10">
        <text>dITP + H2O = dIMP + diphosphate + H(+)</text>
        <dbReference type="Rhea" id="RHEA:28342"/>
        <dbReference type="ChEBI" id="CHEBI:15377"/>
        <dbReference type="ChEBI" id="CHEBI:15378"/>
        <dbReference type="ChEBI" id="CHEBI:33019"/>
        <dbReference type="ChEBI" id="CHEBI:61194"/>
        <dbReference type="ChEBI" id="CHEBI:61382"/>
        <dbReference type="EC" id="3.6.1.66"/>
    </reaction>
</comment>
<feature type="binding site" evidence="10">
    <location>
        <position position="77"/>
    </location>
    <ligand>
        <name>substrate</name>
    </ligand>
</feature>
<keyword evidence="7 10" id="KW-0546">Nucleotide metabolism</keyword>
<dbReference type="GO" id="GO:0035870">
    <property type="term" value="F:dITP diphosphatase activity"/>
    <property type="evidence" value="ECO:0007669"/>
    <property type="project" value="UniProtKB-UniRule"/>
</dbReference>
<dbReference type="EC" id="3.6.1.66" evidence="10"/>
<dbReference type="GO" id="GO:0036222">
    <property type="term" value="F:XTP diphosphatase activity"/>
    <property type="evidence" value="ECO:0007669"/>
    <property type="project" value="UniProtKB-UniRule"/>
</dbReference>
<dbReference type="HAMAP" id="MF_01405">
    <property type="entry name" value="Non_canon_purine_NTPase"/>
    <property type="match status" value="1"/>
</dbReference>
<gene>
    <name evidence="12" type="ORF">BRLA_c012110</name>
</gene>
<evidence type="ECO:0000256" key="4">
    <source>
        <dbReference type="ARBA" id="ARBA00022741"/>
    </source>
</evidence>